<evidence type="ECO:0000256" key="1">
    <source>
        <dbReference type="SAM" id="SignalP"/>
    </source>
</evidence>
<sequence>MKSFIFALTAAFAMFQFSLAAPVEARNCPSIPSTANASIRDQVYRITQSRKVNAKVLLSTFETAWIESHVNNLPCGDQDSIGVFQQRPSQGWGSYNQIMNVEYSTNKATITNDKKNPKYSAGQLAQSVQRSEYPYRYDQAESIAQNLIKQARASVGSKKVAFNQTSD</sequence>
<keyword evidence="1" id="KW-0732">Signal</keyword>
<accession>A0A5N5QBQ3</accession>
<comment type="caution">
    <text evidence="2">The sequence shown here is derived from an EMBL/GenBank/DDBJ whole genome shotgun (WGS) entry which is preliminary data.</text>
</comment>
<gene>
    <name evidence="2" type="ORF">CTheo_7701</name>
</gene>
<feature type="signal peptide" evidence="1">
    <location>
        <begin position="1"/>
        <end position="20"/>
    </location>
</feature>
<evidence type="ECO:0000313" key="2">
    <source>
        <dbReference type="EMBL" id="KAB5588858.1"/>
    </source>
</evidence>
<reference evidence="2 3" key="1">
    <citation type="journal article" date="2019" name="Fungal Biol. Biotechnol.">
        <title>Draft genome sequence of fastidious pathogen Ceratobasidium theobromae, which causes vascular-streak dieback in Theobroma cacao.</title>
        <authorList>
            <person name="Ali S.S."/>
            <person name="Asman A."/>
            <person name="Shao J."/>
            <person name="Firmansyah A.P."/>
            <person name="Susilo A.W."/>
            <person name="Rosmana A."/>
            <person name="McMahon P."/>
            <person name="Junaid M."/>
            <person name="Guest D."/>
            <person name="Kheng T.Y."/>
            <person name="Meinhardt L.W."/>
            <person name="Bailey B.A."/>
        </authorList>
    </citation>
    <scope>NUCLEOTIDE SEQUENCE [LARGE SCALE GENOMIC DNA]</scope>
    <source>
        <strain evidence="2 3">CT2</strain>
    </source>
</reference>
<feature type="chain" id="PRO_5024296614" description="Effector protein" evidence="1">
    <location>
        <begin position="21"/>
        <end position="167"/>
    </location>
</feature>
<protein>
    <recommendedName>
        <fullName evidence="4">Effector protein</fullName>
    </recommendedName>
</protein>
<dbReference type="OrthoDB" id="3012298at2759"/>
<evidence type="ECO:0000313" key="3">
    <source>
        <dbReference type="Proteomes" id="UP000383932"/>
    </source>
</evidence>
<name>A0A5N5QBQ3_9AGAM</name>
<dbReference type="Proteomes" id="UP000383932">
    <property type="component" value="Unassembled WGS sequence"/>
</dbReference>
<dbReference type="AlphaFoldDB" id="A0A5N5QBQ3"/>
<dbReference type="EMBL" id="SSOP01000357">
    <property type="protein sequence ID" value="KAB5588858.1"/>
    <property type="molecule type" value="Genomic_DNA"/>
</dbReference>
<keyword evidence="3" id="KW-1185">Reference proteome</keyword>
<evidence type="ECO:0008006" key="4">
    <source>
        <dbReference type="Google" id="ProtNLM"/>
    </source>
</evidence>
<proteinExistence type="predicted"/>
<organism evidence="2 3">
    <name type="scientific">Ceratobasidium theobromae</name>
    <dbReference type="NCBI Taxonomy" id="1582974"/>
    <lineage>
        <taxon>Eukaryota</taxon>
        <taxon>Fungi</taxon>
        <taxon>Dikarya</taxon>
        <taxon>Basidiomycota</taxon>
        <taxon>Agaricomycotina</taxon>
        <taxon>Agaricomycetes</taxon>
        <taxon>Cantharellales</taxon>
        <taxon>Ceratobasidiaceae</taxon>
        <taxon>Ceratobasidium</taxon>
    </lineage>
</organism>